<reference evidence="1" key="1">
    <citation type="submission" date="2019-08" db="EMBL/GenBank/DDBJ databases">
        <authorList>
            <person name="Kucharzyk K."/>
            <person name="Murdoch R.W."/>
            <person name="Higgins S."/>
            <person name="Loffler F."/>
        </authorList>
    </citation>
    <scope>NUCLEOTIDE SEQUENCE</scope>
</reference>
<sequence>MNHSLLEDAPALVFPNNGCPRPCRSVDQRQYRLKHDGVDLAAAVGNQLRHDRVIYAVAYGQRDDNRNHRSDGQPDRCAEQTSEQHFFQHIIFPLYTKYLFDFCDVPP</sequence>
<comment type="caution">
    <text evidence="1">The sequence shown here is derived from an EMBL/GenBank/DDBJ whole genome shotgun (WGS) entry which is preliminary data.</text>
</comment>
<dbReference type="AlphaFoldDB" id="A0A644X849"/>
<gene>
    <name evidence="1" type="ORF">SDC9_58685</name>
</gene>
<evidence type="ECO:0000313" key="1">
    <source>
        <dbReference type="EMBL" id="MPM12332.1"/>
    </source>
</evidence>
<proteinExistence type="predicted"/>
<accession>A0A644X849</accession>
<organism evidence="1">
    <name type="scientific">bioreactor metagenome</name>
    <dbReference type="NCBI Taxonomy" id="1076179"/>
    <lineage>
        <taxon>unclassified sequences</taxon>
        <taxon>metagenomes</taxon>
        <taxon>ecological metagenomes</taxon>
    </lineage>
</organism>
<dbReference type="EMBL" id="VSSQ01001956">
    <property type="protein sequence ID" value="MPM12332.1"/>
    <property type="molecule type" value="Genomic_DNA"/>
</dbReference>
<name>A0A644X849_9ZZZZ</name>
<protein>
    <submittedName>
        <fullName evidence="1">Uncharacterized protein</fullName>
    </submittedName>
</protein>